<keyword evidence="6 13" id="KW-0332">GMP biosynthesis</keyword>
<evidence type="ECO:0000256" key="18">
    <source>
        <dbReference type="PROSITE-ProRule" id="PRU00703"/>
    </source>
</evidence>
<dbReference type="InterPro" id="IPR015875">
    <property type="entry name" value="IMP_DH/GMP_Rdtase_CS"/>
</dbReference>
<dbReference type="PROSITE" id="PS51371">
    <property type="entry name" value="CBS"/>
    <property type="match status" value="2"/>
</dbReference>
<feature type="domain" description="CBS" evidence="21">
    <location>
        <begin position="156"/>
        <end position="216"/>
    </location>
</feature>
<feature type="active site" description="Thioimidate intermediate" evidence="13 14">
    <location>
        <position position="307"/>
    </location>
</feature>
<comment type="function">
    <text evidence="13">Catalyzes the conversion of inosine 5'-phosphate (IMP) to xanthosine 5'-phosphate (XMP), the first committed and rate-limiting step in the de novo synthesis of guanine nucleotides, and therefore plays an important role in the regulation of cell growth.</text>
</comment>
<evidence type="ECO:0000256" key="8">
    <source>
        <dbReference type="ARBA" id="ARBA00022958"/>
    </source>
</evidence>
<dbReference type="InterPro" id="IPR013785">
    <property type="entry name" value="Aldolase_TIM"/>
</dbReference>
<dbReference type="Pfam" id="PF00478">
    <property type="entry name" value="IMPDH"/>
    <property type="match status" value="1"/>
</dbReference>
<evidence type="ECO:0000256" key="13">
    <source>
        <dbReference type="HAMAP-Rule" id="MF_01964"/>
    </source>
</evidence>
<dbReference type="Proteomes" id="UP001144372">
    <property type="component" value="Unassembled WGS sequence"/>
</dbReference>
<evidence type="ECO:0000256" key="6">
    <source>
        <dbReference type="ARBA" id="ARBA00022749"/>
    </source>
</evidence>
<protein>
    <recommendedName>
        <fullName evidence="13 20">Inosine-5'-monophosphate dehydrogenase</fullName>
        <shortName evidence="13">IMP dehydrogenase</shortName>
        <shortName evidence="13">IMPD</shortName>
        <shortName evidence="13">IMPDH</shortName>
        <ecNumber evidence="13 20">1.1.1.205</ecNumber>
    </recommendedName>
</protein>
<feature type="binding site" evidence="13 15">
    <location>
        <position position="305"/>
    </location>
    <ligand>
        <name>IMP</name>
        <dbReference type="ChEBI" id="CHEBI:58053"/>
    </ligand>
</feature>
<evidence type="ECO:0000256" key="5">
    <source>
        <dbReference type="ARBA" id="ARBA00022737"/>
    </source>
</evidence>
<comment type="activity regulation">
    <text evidence="13">Mycophenolic acid (MPA) is a non-competitive inhibitor that prevents formation of the closed enzyme conformation by binding to the same site as the amobile flap. In contrast, mizoribine monophosphate (MZP) is a competitive inhibitor that induces the closed conformation. MPA is a potent inhibitor of mammalian IMPDHs but a poor inhibitor of the bacterial enzymes. MZP is a more potent inhibitor of bacterial IMPDH.</text>
</comment>
<sequence>MESNQIMFLPEALTFDDVSLLPAYSEVLPHETNLETRLTREINLRIPLVSAAMDTVTESDTAISIAREGGIGIIHRNMSVERQALEVNKVKKSERGMVVDPVTVEPDQKISDVLELMARYRISGVPVVKSGQLVGIITNRDLRFETNMDLHVSEVMTKEGLVTAPIGISLEESKKLLHKNRIEKLLVVDEQGKLKGLITIKDITKIIKYPNACKDELGRLRVGAAVGVGKDTAARVAALYQAGVDVIAVDSAHGHSKNILTTVKQIKADYPQLQVIAGNVATAAGAESLVEAGVDAIKVGVGPGSICTTRIVAGVGVPQITAIMECSRVGRAHGVPVMADGGIKYSGDIVKAIAAGADSVMIGSLFAGTEESPGETILYQGRTYKVYRGMGSLGAMKEGSKDRYFQDQVFEPKKLVPEGIEGKVPYRGPISSIVHQLIGGLRAGMGYTGSANLEELRTKARMVRVTSAGLRESHVHDVIITKEAPNYQVDLK</sequence>
<comment type="cofactor">
    <cofactor evidence="1 13">
        <name>K(+)</name>
        <dbReference type="ChEBI" id="CHEBI:29103"/>
    </cofactor>
</comment>
<evidence type="ECO:0000313" key="23">
    <source>
        <dbReference type="Proteomes" id="UP001144372"/>
    </source>
</evidence>
<evidence type="ECO:0000256" key="3">
    <source>
        <dbReference type="ARBA" id="ARBA00011881"/>
    </source>
</evidence>
<keyword evidence="8 13" id="KW-0630">Potassium</keyword>
<keyword evidence="10 13" id="KW-0520">NAD</keyword>
<evidence type="ECO:0000256" key="16">
    <source>
        <dbReference type="PIRSR" id="PIRSR000130-3"/>
    </source>
</evidence>
<proteinExistence type="inferred from homology"/>
<feature type="binding site" description="in other chain" evidence="13 17">
    <location>
        <position position="304"/>
    </location>
    <ligand>
        <name>K(+)</name>
        <dbReference type="ChEBI" id="CHEBI:29103"/>
        <note>ligand shared between two tetrameric partners</note>
    </ligand>
</feature>
<evidence type="ECO:0000256" key="15">
    <source>
        <dbReference type="PIRSR" id="PIRSR000130-2"/>
    </source>
</evidence>
<dbReference type="CDD" id="cd00381">
    <property type="entry name" value="IMPDH"/>
    <property type="match status" value="1"/>
</dbReference>
<evidence type="ECO:0000256" key="11">
    <source>
        <dbReference type="ARBA" id="ARBA00023122"/>
    </source>
</evidence>
<feature type="binding site" evidence="13">
    <location>
        <position position="472"/>
    </location>
    <ligand>
        <name>K(+)</name>
        <dbReference type="ChEBI" id="CHEBI:29103"/>
        <note>ligand shared between two tetrameric partners</note>
    </ligand>
</feature>
<evidence type="ECO:0000256" key="19">
    <source>
        <dbReference type="RuleBase" id="RU003927"/>
    </source>
</evidence>
<dbReference type="NCBIfam" id="TIGR01302">
    <property type="entry name" value="IMP_dehydrog"/>
    <property type="match status" value="1"/>
</dbReference>
<feature type="domain" description="CBS" evidence="21">
    <location>
        <begin position="97"/>
        <end position="154"/>
    </location>
</feature>
<comment type="catalytic activity">
    <reaction evidence="12 13 20">
        <text>IMP + NAD(+) + H2O = XMP + NADH + H(+)</text>
        <dbReference type="Rhea" id="RHEA:11708"/>
        <dbReference type="ChEBI" id="CHEBI:15377"/>
        <dbReference type="ChEBI" id="CHEBI:15378"/>
        <dbReference type="ChEBI" id="CHEBI:57464"/>
        <dbReference type="ChEBI" id="CHEBI:57540"/>
        <dbReference type="ChEBI" id="CHEBI:57945"/>
        <dbReference type="ChEBI" id="CHEBI:58053"/>
        <dbReference type="EC" id="1.1.1.205"/>
    </reaction>
</comment>
<feature type="binding site" description="in other chain" evidence="13 17">
    <location>
        <position position="307"/>
    </location>
    <ligand>
        <name>K(+)</name>
        <dbReference type="ChEBI" id="CHEBI:29103"/>
        <note>ligand shared between two tetrameric partners</note>
    </ligand>
</feature>
<keyword evidence="4 13" id="KW-0479">Metal-binding</keyword>
<dbReference type="Gene3D" id="3.20.20.70">
    <property type="entry name" value="Aldolase class I"/>
    <property type="match status" value="1"/>
</dbReference>
<dbReference type="InterPro" id="IPR001093">
    <property type="entry name" value="IMP_DH_GMPRt"/>
</dbReference>
<keyword evidence="7 13" id="KW-0658">Purine biosynthesis</keyword>
<organism evidence="22 23">
    <name type="scientific">Desulforhabdus amnigena</name>
    <dbReference type="NCBI Taxonomy" id="40218"/>
    <lineage>
        <taxon>Bacteria</taxon>
        <taxon>Pseudomonadati</taxon>
        <taxon>Thermodesulfobacteriota</taxon>
        <taxon>Syntrophobacteria</taxon>
        <taxon>Syntrophobacterales</taxon>
        <taxon>Syntrophobacteraceae</taxon>
        <taxon>Desulforhabdus</taxon>
    </lineage>
</organism>
<dbReference type="PIRSF" id="PIRSF000130">
    <property type="entry name" value="IMPDH"/>
    <property type="match status" value="1"/>
</dbReference>
<feature type="binding site" evidence="13 15">
    <location>
        <begin position="340"/>
        <end position="342"/>
    </location>
    <ligand>
        <name>IMP</name>
        <dbReference type="ChEBI" id="CHEBI:58053"/>
    </ligand>
</feature>
<dbReference type="CDD" id="cd04601">
    <property type="entry name" value="CBS_pair_IMPDH"/>
    <property type="match status" value="1"/>
</dbReference>
<evidence type="ECO:0000256" key="12">
    <source>
        <dbReference type="ARBA" id="ARBA00048028"/>
    </source>
</evidence>
<feature type="binding site" evidence="13 15">
    <location>
        <begin position="387"/>
        <end position="391"/>
    </location>
    <ligand>
        <name>IMP</name>
        <dbReference type="ChEBI" id="CHEBI:58053"/>
    </ligand>
</feature>
<feature type="binding site" evidence="13">
    <location>
        <position position="474"/>
    </location>
    <ligand>
        <name>K(+)</name>
        <dbReference type="ChEBI" id="CHEBI:29103"/>
        <note>ligand shared between two tetrameric partners</note>
    </ligand>
</feature>
<dbReference type="GO" id="GO:0000166">
    <property type="term" value="F:nucleotide binding"/>
    <property type="evidence" value="ECO:0007669"/>
    <property type="project" value="UniProtKB-UniRule"/>
</dbReference>
<dbReference type="HAMAP" id="MF_01964">
    <property type="entry name" value="IMPDH"/>
    <property type="match status" value="1"/>
</dbReference>
<feature type="binding site" evidence="13 15">
    <location>
        <position position="418"/>
    </location>
    <ligand>
        <name>IMP</name>
        <dbReference type="ChEBI" id="CHEBI:58053"/>
    </ligand>
</feature>
<name>A0A9W6FUD4_9BACT</name>
<dbReference type="FunFam" id="3.20.20.70:FF:000003">
    <property type="entry name" value="GMP reductase"/>
    <property type="match status" value="1"/>
</dbReference>
<comment type="caution">
    <text evidence="13">Lacks conserved residue(s) required for the propagation of feature annotation.</text>
</comment>
<keyword evidence="11 18" id="KW-0129">CBS domain</keyword>
<dbReference type="InterPro" id="IPR005990">
    <property type="entry name" value="IMP_DH"/>
</dbReference>
<evidence type="ECO:0000256" key="1">
    <source>
        <dbReference type="ARBA" id="ARBA00001958"/>
    </source>
</evidence>
<evidence type="ECO:0000256" key="2">
    <source>
        <dbReference type="ARBA" id="ARBA00005502"/>
    </source>
</evidence>
<dbReference type="GO" id="GO:0003938">
    <property type="term" value="F:IMP dehydrogenase activity"/>
    <property type="evidence" value="ECO:0007669"/>
    <property type="project" value="UniProtKB-UniRule"/>
</dbReference>
<feature type="active site" description="Proton acceptor" evidence="13 14">
    <location>
        <position position="403"/>
    </location>
</feature>
<dbReference type="GO" id="GO:0006177">
    <property type="term" value="P:GMP biosynthetic process"/>
    <property type="evidence" value="ECO:0007669"/>
    <property type="project" value="UniProtKB-UniRule"/>
</dbReference>
<gene>
    <name evidence="13 22" type="primary">guaB</name>
    <name evidence="22" type="ORF">DAMNIGENAA_24810</name>
</gene>
<evidence type="ECO:0000256" key="20">
    <source>
        <dbReference type="RuleBase" id="RU003928"/>
    </source>
</evidence>
<dbReference type="PROSITE" id="PS00487">
    <property type="entry name" value="IMP_DH_GMP_RED"/>
    <property type="match status" value="1"/>
</dbReference>
<evidence type="ECO:0000256" key="9">
    <source>
        <dbReference type="ARBA" id="ARBA00023002"/>
    </source>
</evidence>
<comment type="subunit">
    <text evidence="3 13">Homotetramer.</text>
</comment>
<feature type="binding site" evidence="13">
    <location>
        <position position="473"/>
    </location>
    <ligand>
        <name>K(+)</name>
        <dbReference type="ChEBI" id="CHEBI:29103"/>
        <note>ligand shared between two tetrameric partners</note>
    </ligand>
</feature>
<dbReference type="AlphaFoldDB" id="A0A9W6FUD4"/>
<dbReference type="PANTHER" id="PTHR11911">
    <property type="entry name" value="INOSINE-5-MONOPHOSPHATE DEHYDROGENASE RELATED"/>
    <property type="match status" value="1"/>
</dbReference>
<evidence type="ECO:0000259" key="21">
    <source>
        <dbReference type="PROSITE" id="PS51371"/>
    </source>
</evidence>
<dbReference type="InterPro" id="IPR000644">
    <property type="entry name" value="CBS_dom"/>
</dbReference>
<evidence type="ECO:0000313" key="22">
    <source>
        <dbReference type="EMBL" id="GLI35048.1"/>
    </source>
</evidence>
<dbReference type="SMART" id="SM00116">
    <property type="entry name" value="CBS"/>
    <property type="match status" value="2"/>
</dbReference>
<evidence type="ECO:0000256" key="7">
    <source>
        <dbReference type="ARBA" id="ARBA00022755"/>
    </source>
</evidence>
<dbReference type="SUPFAM" id="SSF51412">
    <property type="entry name" value="Inosine monophosphate dehydrogenase (IMPDH)"/>
    <property type="match status" value="2"/>
</dbReference>
<keyword evidence="5" id="KW-0677">Repeat</keyword>
<evidence type="ECO:0000256" key="4">
    <source>
        <dbReference type="ARBA" id="ARBA00022723"/>
    </source>
</evidence>
<dbReference type="GO" id="GO:0046872">
    <property type="term" value="F:metal ion binding"/>
    <property type="evidence" value="ECO:0007669"/>
    <property type="project" value="UniProtKB-UniRule"/>
</dbReference>
<evidence type="ECO:0000256" key="14">
    <source>
        <dbReference type="PIRSR" id="PIRSR000130-1"/>
    </source>
</evidence>
<dbReference type="RefSeq" id="WP_281794579.1">
    <property type="nucleotide sequence ID" value="NZ_BSDR01000001.1"/>
</dbReference>
<dbReference type="GO" id="GO:0006183">
    <property type="term" value="P:GTP biosynthetic process"/>
    <property type="evidence" value="ECO:0007669"/>
    <property type="project" value="TreeGrafter"/>
</dbReference>
<dbReference type="EMBL" id="BSDR01000001">
    <property type="protein sequence ID" value="GLI35048.1"/>
    <property type="molecule type" value="Genomic_DNA"/>
</dbReference>
<evidence type="ECO:0000256" key="10">
    <source>
        <dbReference type="ARBA" id="ARBA00023027"/>
    </source>
</evidence>
<feature type="binding site" evidence="13">
    <location>
        <position position="250"/>
    </location>
    <ligand>
        <name>NAD(+)</name>
        <dbReference type="ChEBI" id="CHEBI:57540"/>
    </ligand>
</feature>
<keyword evidence="23" id="KW-1185">Reference proteome</keyword>
<reference evidence="22" key="1">
    <citation type="submission" date="2022-12" db="EMBL/GenBank/DDBJ databases">
        <title>Reference genome sequencing for broad-spectrum identification of bacterial and archaeal isolates by mass spectrometry.</title>
        <authorList>
            <person name="Sekiguchi Y."/>
            <person name="Tourlousse D.M."/>
        </authorList>
    </citation>
    <scope>NUCLEOTIDE SEQUENCE</scope>
    <source>
        <strain evidence="22">ASRB1</strain>
    </source>
</reference>
<feature type="binding site" evidence="16">
    <location>
        <begin position="250"/>
        <end position="252"/>
    </location>
    <ligand>
        <name>NAD(+)</name>
        <dbReference type="ChEBI" id="CHEBI:57540"/>
    </ligand>
</feature>
<comment type="caution">
    <text evidence="22">The sequence shown here is derived from an EMBL/GenBank/DDBJ whole genome shotgun (WGS) entry which is preliminary data.</text>
</comment>
<dbReference type="Pfam" id="PF00571">
    <property type="entry name" value="CBS"/>
    <property type="match status" value="2"/>
</dbReference>
<feature type="binding site" evidence="13 16">
    <location>
        <begin position="300"/>
        <end position="302"/>
    </location>
    <ligand>
        <name>NAD(+)</name>
        <dbReference type="ChEBI" id="CHEBI:57540"/>
    </ligand>
</feature>
<comment type="similarity">
    <text evidence="2 13 19">Belongs to the IMPDH/GMPR family.</text>
</comment>
<keyword evidence="9 13" id="KW-0560">Oxidoreductase</keyword>
<comment type="pathway">
    <text evidence="13 20">Purine metabolism; XMP biosynthesis via de novo pathway; XMP from IMP: step 1/1.</text>
</comment>
<evidence type="ECO:0000256" key="17">
    <source>
        <dbReference type="PIRSR" id="PIRSR000130-4"/>
    </source>
</evidence>
<accession>A0A9W6FUD4</accession>
<dbReference type="EC" id="1.1.1.205" evidence="13 20"/>
<dbReference type="PANTHER" id="PTHR11911:SF111">
    <property type="entry name" value="INOSINE-5'-MONOPHOSPHATE DEHYDROGENASE"/>
    <property type="match status" value="1"/>
</dbReference>
<dbReference type="SMART" id="SM01240">
    <property type="entry name" value="IMPDH"/>
    <property type="match status" value="1"/>
</dbReference>
<feature type="binding site" description="in other chain" evidence="13 17">
    <location>
        <position position="302"/>
    </location>
    <ligand>
        <name>K(+)</name>
        <dbReference type="ChEBI" id="CHEBI:29103"/>
        <note>ligand shared between two tetrameric partners</note>
    </ligand>
</feature>
<feature type="binding site" evidence="13 15">
    <location>
        <begin position="363"/>
        <end position="364"/>
    </location>
    <ligand>
        <name>IMP</name>
        <dbReference type="ChEBI" id="CHEBI:58053"/>
    </ligand>
</feature>